<feature type="transmembrane region" description="Helical" evidence="12">
    <location>
        <begin position="37"/>
        <end position="59"/>
    </location>
</feature>
<reference evidence="13" key="1">
    <citation type="submission" date="2023-01" db="EMBL/GenBank/DDBJ databases">
        <title>Genome assembly of the deep-sea coral Lophelia pertusa.</title>
        <authorList>
            <person name="Herrera S."/>
            <person name="Cordes E."/>
        </authorList>
    </citation>
    <scope>NUCLEOTIDE SEQUENCE</scope>
    <source>
        <strain evidence="13">USNM1676648</strain>
        <tissue evidence="13">Polyp</tissue>
    </source>
</reference>
<evidence type="ECO:0000256" key="11">
    <source>
        <dbReference type="RuleBase" id="RU000581"/>
    </source>
</evidence>
<evidence type="ECO:0000256" key="2">
    <source>
        <dbReference type="ARBA" id="ARBA00009295"/>
    </source>
</evidence>
<keyword evidence="7 11" id="KW-0560">Oxidoreductase</keyword>
<protein>
    <submittedName>
        <fullName evidence="13">Uncharacterized protein</fullName>
    </submittedName>
</protein>
<keyword evidence="6 12" id="KW-1133">Transmembrane helix</keyword>
<keyword evidence="3 11" id="KW-0444">Lipid biosynthesis</keyword>
<comment type="similarity">
    <text evidence="2 11">Belongs to the fatty acid desaturase type 1 family.</text>
</comment>
<organism evidence="13 14">
    <name type="scientific">Desmophyllum pertusum</name>
    <dbReference type="NCBI Taxonomy" id="174260"/>
    <lineage>
        <taxon>Eukaryota</taxon>
        <taxon>Metazoa</taxon>
        <taxon>Cnidaria</taxon>
        <taxon>Anthozoa</taxon>
        <taxon>Hexacorallia</taxon>
        <taxon>Scleractinia</taxon>
        <taxon>Caryophylliina</taxon>
        <taxon>Caryophylliidae</taxon>
        <taxon>Desmophyllum</taxon>
    </lineage>
</organism>
<evidence type="ECO:0000256" key="5">
    <source>
        <dbReference type="ARBA" id="ARBA00022832"/>
    </source>
</evidence>
<accession>A0A9W9Z0H9</accession>
<keyword evidence="4 11" id="KW-0812">Transmembrane</keyword>
<evidence type="ECO:0000256" key="6">
    <source>
        <dbReference type="ARBA" id="ARBA00022989"/>
    </source>
</evidence>
<evidence type="ECO:0000256" key="10">
    <source>
        <dbReference type="ARBA" id="ARBA00023160"/>
    </source>
</evidence>
<feature type="transmembrane region" description="Helical" evidence="12">
    <location>
        <begin position="65"/>
        <end position="85"/>
    </location>
</feature>
<dbReference type="Proteomes" id="UP001163046">
    <property type="component" value="Unassembled WGS sequence"/>
</dbReference>
<evidence type="ECO:0000256" key="7">
    <source>
        <dbReference type="ARBA" id="ARBA00023002"/>
    </source>
</evidence>
<comment type="domain">
    <text evidence="11">The histidine box domains are involved in binding the catalytic metal ions.</text>
</comment>
<dbReference type="PRINTS" id="PR00075">
    <property type="entry name" value="FACDDSATRASE"/>
</dbReference>
<keyword evidence="9 12" id="KW-0472">Membrane</keyword>
<dbReference type="PANTHER" id="PTHR11351">
    <property type="entry name" value="ACYL-COA DESATURASE"/>
    <property type="match status" value="1"/>
</dbReference>
<comment type="subcellular location">
    <subcellularLocation>
        <location evidence="1">Membrane</location>
        <topology evidence="1">Multi-pass membrane protein</topology>
    </subcellularLocation>
</comment>
<keyword evidence="14" id="KW-1185">Reference proteome</keyword>
<evidence type="ECO:0000256" key="12">
    <source>
        <dbReference type="SAM" id="Phobius"/>
    </source>
</evidence>
<dbReference type="GO" id="GO:0006636">
    <property type="term" value="P:unsaturated fatty acid biosynthetic process"/>
    <property type="evidence" value="ECO:0007669"/>
    <property type="project" value="TreeGrafter"/>
</dbReference>
<evidence type="ECO:0000256" key="1">
    <source>
        <dbReference type="ARBA" id="ARBA00004141"/>
    </source>
</evidence>
<dbReference type="GO" id="GO:0004768">
    <property type="term" value="F:stearoyl-CoA 9-desaturase activity"/>
    <property type="evidence" value="ECO:0007669"/>
    <property type="project" value="TreeGrafter"/>
</dbReference>
<dbReference type="OrthoDB" id="10260134at2759"/>
<dbReference type="AlphaFoldDB" id="A0A9W9Z0H9"/>
<keyword evidence="10 11" id="KW-0275">Fatty acid biosynthesis</keyword>
<keyword evidence="5" id="KW-0276">Fatty acid metabolism</keyword>
<evidence type="ECO:0000313" key="14">
    <source>
        <dbReference type="Proteomes" id="UP001163046"/>
    </source>
</evidence>
<sequence length="150" mass="17357">MAPRRLDSTAAQTGIDDLSETSIATSNEHKTRPPQQIVWLNVYLISALHLMALYGLYLLPWANAWTWLWIVQCFCWGGMGVTVGAHRLWTHRSYKATWPLRLYLMIVNCMAAQNDIFEWTRDHRVHHKYSETDADPHNAKRGSFSRTWGG</sequence>
<name>A0A9W9Z0H9_9CNID</name>
<evidence type="ECO:0000256" key="4">
    <source>
        <dbReference type="ARBA" id="ARBA00022692"/>
    </source>
</evidence>
<gene>
    <name evidence="13" type="ORF">OS493_016704</name>
</gene>
<dbReference type="EMBL" id="MU826834">
    <property type="protein sequence ID" value="KAJ7372785.1"/>
    <property type="molecule type" value="Genomic_DNA"/>
</dbReference>
<dbReference type="PANTHER" id="PTHR11351:SF31">
    <property type="entry name" value="DESATURASE 1, ISOFORM A-RELATED"/>
    <property type="match status" value="1"/>
</dbReference>
<evidence type="ECO:0000256" key="3">
    <source>
        <dbReference type="ARBA" id="ARBA00022516"/>
    </source>
</evidence>
<proteinExistence type="inferred from homology"/>
<dbReference type="GO" id="GO:0005789">
    <property type="term" value="C:endoplasmic reticulum membrane"/>
    <property type="evidence" value="ECO:0007669"/>
    <property type="project" value="TreeGrafter"/>
</dbReference>
<comment type="caution">
    <text evidence="13">The sequence shown here is derived from an EMBL/GenBank/DDBJ whole genome shotgun (WGS) entry which is preliminary data.</text>
</comment>
<evidence type="ECO:0000313" key="13">
    <source>
        <dbReference type="EMBL" id="KAJ7372785.1"/>
    </source>
</evidence>
<keyword evidence="8" id="KW-0443">Lipid metabolism</keyword>
<evidence type="ECO:0000256" key="8">
    <source>
        <dbReference type="ARBA" id="ARBA00023098"/>
    </source>
</evidence>
<evidence type="ECO:0000256" key="9">
    <source>
        <dbReference type="ARBA" id="ARBA00023136"/>
    </source>
</evidence>
<dbReference type="GO" id="GO:0005506">
    <property type="term" value="F:iron ion binding"/>
    <property type="evidence" value="ECO:0007669"/>
    <property type="project" value="TreeGrafter"/>
</dbReference>
<comment type="cofactor">
    <cofactor evidence="11">
        <name>Fe(2+)</name>
        <dbReference type="ChEBI" id="CHEBI:29033"/>
    </cofactor>
</comment>
<dbReference type="InterPro" id="IPR015876">
    <property type="entry name" value="Acyl-CoA_DS"/>
</dbReference>